<name>A0A662D2F7_UNCAE</name>
<accession>A0A662D2F7</accession>
<evidence type="ECO:0000313" key="1">
    <source>
        <dbReference type="EMBL" id="RLE08953.1"/>
    </source>
</evidence>
<organism evidence="1 2">
    <name type="scientific">Aerophobetes bacterium</name>
    <dbReference type="NCBI Taxonomy" id="2030807"/>
    <lineage>
        <taxon>Bacteria</taxon>
        <taxon>Candidatus Aerophobota</taxon>
    </lineage>
</organism>
<dbReference type="Proteomes" id="UP000277457">
    <property type="component" value="Unassembled WGS sequence"/>
</dbReference>
<comment type="caution">
    <text evidence="1">The sequence shown here is derived from an EMBL/GenBank/DDBJ whole genome shotgun (WGS) entry which is preliminary data.</text>
</comment>
<sequence length="103" mass="11974">MAMAVMVIIKGIQWLMTAATIYQFIVEESIQSVQMGIYICMQHNEYEEARKLLRYLESDLISGLWDFNRDWGWLAPHCSGAFRDFARATENSIKVYKELLGMS</sequence>
<reference evidence="1 2" key="1">
    <citation type="submission" date="2018-06" db="EMBL/GenBank/DDBJ databases">
        <title>Extensive metabolic versatility and redundancy in microbially diverse, dynamic hydrothermal sediments.</title>
        <authorList>
            <person name="Dombrowski N."/>
            <person name="Teske A."/>
            <person name="Baker B.J."/>
        </authorList>
    </citation>
    <scope>NUCLEOTIDE SEQUENCE [LARGE SCALE GENOMIC DNA]</scope>
    <source>
        <strain evidence="1">B7_G13</strain>
    </source>
</reference>
<proteinExistence type="predicted"/>
<gene>
    <name evidence="1" type="ORF">DRZ78_00055</name>
</gene>
<evidence type="ECO:0000313" key="2">
    <source>
        <dbReference type="Proteomes" id="UP000277457"/>
    </source>
</evidence>
<protein>
    <submittedName>
        <fullName evidence="1">Uncharacterized protein</fullName>
    </submittedName>
</protein>
<dbReference type="AlphaFoldDB" id="A0A662D2F7"/>
<dbReference type="EMBL" id="QMPY01000001">
    <property type="protein sequence ID" value="RLE08953.1"/>
    <property type="molecule type" value="Genomic_DNA"/>
</dbReference>